<sequence length="244" mass="27407">MLLIRNLIHWLILCVSAIIMFVLVLPAALIPRGANQIGKAWAKVLLWSLKNIVGLKYEVQGRENISDRPSIICCKHQSGWETLALQEVFPLHVYVAKKELFKIPFFGWGLKIAKTIGIDRKAGSKAAADMFRQGKARKQEGFWIAIFPEGTRIKPGERGKYKAGAARMAKMLEMDIVPVAVNSGEYWPRDSFLKYPGTIKMIIGKPIAYNAAEVDELTAMCENWIEEQMQLISGQGPCYSPKAR</sequence>
<gene>
    <name evidence="6" type="primary">plsC_2</name>
    <name evidence="6" type="ORF">NCTC10296_01033</name>
</gene>
<protein>
    <submittedName>
        <fullName evidence="6">1-acyl-SN-glycerol-3-phosphate acyltransferase</fullName>
        <ecNumber evidence="6">2.3.1.51</ecNumber>
    </submittedName>
</protein>
<dbReference type="RefSeq" id="WP_085416516.1">
    <property type="nucleotide sequence ID" value="NZ_CAUJPY010000015.1"/>
</dbReference>
<keyword evidence="4" id="KW-0812">Transmembrane</keyword>
<evidence type="ECO:0000256" key="3">
    <source>
        <dbReference type="ARBA" id="ARBA00023315"/>
    </source>
</evidence>
<keyword evidence="3 6" id="KW-0012">Acyltransferase</keyword>
<dbReference type="KEGG" id="nci:NCTC10296_01033"/>
<dbReference type="OrthoDB" id="9812274at2"/>
<name>A0A1X3CYE2_9NEIS</name>
<keyword evidence="4" id="KW-1133">Transmembrane helix</keyword>
<accession>A0A1X3CYE2</accession>
<dbReference type="EC" id="2.3.1.51" evidence="6"/>
<evidence type="ECO:0000256" key="2">
    <source>
        <dbReference type="ARBA" id="ARBA00022679"/>
    </source>
</evidence>
<dbReference type="GO" id="GO:0006654">
    <property type="term" value="P:phosphatidic acid biosynthetic process"/>
    <property type="evidence" value="ECO:0007669"/>
    <property type="project" value="TreeGrafter"/>
</dbReference>
<dbReference type="Proteomes" id="UP000279284">
    <property type="component" value="Chromosome"/>
</dbReference>
<dbReference type="PANTHER" id="PTHR10434">
    <property type="entry name" value="1-ACYL-SN-GLYCEROL-3-PHOSPHATE ACYLTRANSFERASE"/>
    <property type="match status" value="1"/>
</dbReference>
<dbReference type="InterPro" id="IPR002123">
    <property type="entry name" value="Plipid/glycerol_acylTrfase"/>
</dbReference>
<dbReference type="CDD" id="cd07989">
    <property type="entry name" value="LPLAT_AGPAT-like"/>
    <property type="match status" value="1"/>
</dbReference>
<dbReference type="AlphaFoldDB" id="A0A1X3CYE2"/>
<keyword evidence="2 6" id="KW-0808">Transferase</keyword>
<evidence type="ECO:0000259" key="5">
    <source>
        <dbReference type="SMART" id="SM00563"/>
    </source>
</evidence>
<comment type="pathway">
    <text evidence="1">Lipid metabolism.</text>
</comment>
<proteinExistence type="predicted"/>
<evidence type="ECO:0000313" key="6">
    <source>
        <dbReference type="EMBL" id="VEF00789.1"/>
    </source>
</evidence>
<dbReference type="STRING" id="493.BWD07_06260"/>
<feature type="domain" description="Phospholipid/glycerol acyltransferase" evidence="5">
    <location>
        <begin position="70"/>
        <end position="184"/>
    </location>
</feature>
<organism evidence="6 7">
    <name type="scientific">Neisseria canis</name>
    <dbReference type="NCBI Taxonomy" id="493"/>
    <lineage>
        <taxon>Bacteria</taxon>
        <taxon>Pseudomonadati</taxon>
        <taxon>Pseudomonadota</taxon>
        <taxon>Betaproteobacteria</taxon>
        <taxon>Neisseriales</taxon>
        <taxon>Neisseriaceae</taxon>
        <taxon>Neisseria</taxon>
    </lineage>
</organism>
<feature type="transmembrane region" description="Helical" evidence="4">
    <location>
        <begin position="7"/>
        <end position="29"/>
    </location>
</feature>
<evidence type="ECO:0000256" key="4">
    <source>
        <dbReference type="SAM" id="Phobius"/>
    </source>
</evidence>
<dbReference type="EMBL" id="LR134313">
    <property type="protein sequence ID" value="VEF00789.1"/>
    <property type="molecule type" value="Genomic_DNA"/>
</dbReference>
<evidence type="ECO:0000256" key="1">
    <source>
        <dbReference type="ARBA" id="ARBA00005189"/>
    </source>
</evidence>
<dbReference type="Pfam" id="PF01553">
    <property type="entry name" value="Acyltransferase"/>
    <property type="match status" value="1"/>
</dbReference>
<dbReference type="PANTHER" id="PTHR10434:SF40">
    <property type="entry name" value="1-ACYL-SN-GLYCEROL-3-PHOSPHATE ACYLTRANSFERASE"/>
    <property type="match status" value="1"/>
</dbReference>
<dbReference type="SUPFAM" id="SSF69593">
    <property type="entry name" value="Glycerol-3-phosphate (1)-acyltransferase"/>
    <property type="match status" value="1"/>
</dbReference>
<keyword evidence="7" id="KW-1185">Reference proteome</keyword>
<dbReference type="SMART" id="SM00563">
    <property type="entry name" value="PlsC"/>
    <property type="match status" value="1"/>
</dbReference>
<reference evidence="6 7" key="1">
    <citation type="submission" date="2018-12" db="EMBL/GenBank/DDBJ databases">
        <authorList>
            <consortium name="Pathogen Informatics"/>
        </authorList>
    </citation>
    <scope>NUCLEOTIDE SEQUENCE [LARGE SCALE GENOMIC DNA]</scope>
    <source>
        <strain evidence="6 7">NCTC10296</strain>
    </source>
</reference>
<evidence type="ECO:0000313" key="7">
    <source>
        <dbReference type="Proteomes" id="UP000279284"/>
    </source>
</evidence>
<keyword evidence="4" id="KW-0472">Membrane</keyword>
<dbReference type="GO" id="GO:0003841">
    <property type="term" value="F:1-acylglycerol-3-phosphate O-acyltransferase activity"/>
    <property type="evidence" value="ECO:0007669"/>
    <property type="project" value="UniProtKB-EC"/>
</dbReference>